<keyword evidence="6" id="KW-1185">Reference proteome</keyword>
<proteinExistence type="predicted"/>
<sequence>MAVYLIQHITTNKTAVDLAIAFYSKLQVTLFKKCINCWVDYKKNSVFYLIKATDKNDIKKLYYKSINLHPYKISSVNSHLAYALLKSEQQLNIIQSEFNYNFHEHSVLFLAKAFNKKLLLCKLKKHKVHETLLYKKTIIQNLIHSYGGSQIETKEEAFIACFPSFKKAFDCSVSIQKRLNKKIDCFPVKIILHPYDYNQETSFSHSTISKLIEVLYFIKTKKQLIISSQIVNSSAYSEYTYFKNDNISFRLNSETEKFLLSLLDTISKNYQNPNFNIPDIASLMMMCKTKLYRNCKAATGKSINQIVKEFRLLKSIKSITVGTSDISQTSIEVGFNSSSYFSNCFKKKFGISPTTLQKQQEELNIPYYI</sequence>
<dbReference type="PRINTS" id="PR00032">
    <property type="entry name" value="HTHARAC"/>
</dbReference>
<dbReference type="AlphaFoldDB" id="A0A420E351"/>
<dbReference type="RefSeq" id="WP_120186406.1">
    <property type="nucleotide sequence ID" value="NZ_RAQM01000007.1"/>
</dbReference>
<comment type="caution">
    <text evidence="5">The sequence shown here is derived from an EMBL/GenBank/DDBJ whole genome shotgun (WGS) entry which is preliminary data.</text>
</comment>
<keyword evidence="3" id="KW-0804">Transcription</keyword>
<dbReference type="PANTHER" id="PTHR43280:SF2">
    <property type="entry name" value="HTH-TYPE TRANSCRIPTIONAL REGULATOR EXSA"/>
    <property type="match status" value="1"/>
</dbReference>
<keyword evidence="2 5" id="KW-0238">DNA-binding</keyword>
<name>A0A420E351_9FLAO</name>
<evidence type="ECO:0000256" key="3">
    <source>
        <dbReference type="ARBA" id="ARBA00023163"/>
    </source>
</evidence>
<dbReference type="InterPro" id="IPR018060">
    <property type="entry name" value="HTH_AraC"/>
</dbReference>
<dbReference type="InterPro" id="IPR009057">
    <property type="entry name" value="Homeodomain-like_sf"/>
</dbReference>
<dbReference type="InterPro" id="IPR020449">
    <property type="entry name" value="Tscrpt_reg_AraC-type_HTH"/>
</dbReference>
<evidence type="ECO:0000256" key="1">
    <source>
        <dbReference type="ARBA" id="ARBA00023015"/>
    </source>
</evidence>
<dbReference type="PROSITE" id="PS00041">
    <property type="entry name" value="HTH_ARAC_FAMILY_1"/>
    <property type="match status" value="1"/>
</dbReference>
<evidence type="ECO:0000256" key="2">
    <source>
        <dbReference type="ARBA" id="ARBA00023125"/>
    </source>
</evidence>
<organism evidence="5 6">
    <name type="scientific">Tenacibaculum lutimaris</name>
    <dbReference type="NCBI Taxonomy" id="285258"/>
    <lineage>
        <taxon>Bacteria</taxon>
        <taxon>Pseudomonadati</taxon>
        <taxon>Bacteroidota</taxon>
        <taxon>Flavobacteriia</taxon>
        <taxon>Flavobacteriales</taxon>
        <taxon>Flavobacteriaceae</taxon>
        <taxon>Tenacibaculum</taxon>
    </lineage>
</organism>
<dbReference type="Proteomes" id="UP000285780">
    <property type="component" value="Unassembled WGS sequence"/>
</dbReference>
<accession>A0A420E351</accession>
<gene>
    <name evidence="5" type="ORF">C8N26_1141</name>
</gene>
<dbReference type="PANTHER" id="PTHR43280">
    <property type="entry name" value="ARAC-FAMILY TRANSCRIPTIONAL REGULATOR"/>
    <property type="match status" value="1"/>
</dbReference>
<dbReference type="EMBL" id="RAQM01000007">
    <property type="protein sequence ID" value="RKF04470.1"/>
    <property type="molecule type" value="Genomic_DNA"/>
</dbReference>
<dbReference type="PROSITE" id="PS01124">
    <property type="entry name" value="HTH_ARAC_FAMILY_2"/>
    <property type="match status" value="1"/>
</dbReference>
<dbReference type="SUPFAM" id="SSF46689">
    <property type="entry name" value="Homeodomain-like"/>
    <property type="match status" value="1"/>
</dbReference>
<evidence type="ECO:0000259" key="4">
    <source>
        <dbReference type="PROSITE" id="PS01124"/>
    </source>
</evidence>
<reference evidence="5 6" key="1">
    <citation type="submission" date="2018-09" db="EMBL/GenBank/DDBJ databases">
        <title>Genomic Encyclopedia of Archaeal and Bacterial Type Strains, Phase II (KMG-II): from individual species to whole genera.</title>
        <authorList>
            <person name="Goeker M."/>
        </authorList>
    </citation>
    <scope>NUCLEOTIDE SEQUENCE [LARGE SCALE GENOMIC DNA]</scope>
    <source>
        <strain evidence="5 6">DSM 16505</strain>
    </source>
</reference>
<evidence type="ECO:0000313" key="5">
    <source>
        <dbReference type="EMBL" id="RKF04470.1"/>
    </source>
</evidence>
<dbReference type="GO" id="GO:0043565">
    <property type="term" value="F:sequence-specific DNA binding"/>
    <property type="evidence" value="ECO:0007669"/>
    <property type="project" value="InterPro"/>
</dbReference>
<dbReference type="InterPro" id="IPR018062">
    <property type="entry name" value="HTH_AraC-typ_CS"/>
</dbReference>
<dbReference type="Gene3D" id="1.10.10.60">
    <property type="entry name" value="Homeodomain-like"/>
    <property type="match status" value="1"/>
</dbReference>
<feature type="domain" description="HTH araC/xylS-type" evidence="4">
    <location>
        <begin position="260"/>
        <end position="359"/>
    </location>
</feature>
<protein>
    <submittedName>
        <fullName evidence="5">AraC-like DNA-binding protein</fullName>
    </submittedName>
</protein>
<dbReference type="Pfam" id="PF12833">
    <property type="entry name" value="HTH_18"/>
    <property type="match status" value="1"/>
</dbReference>
<dbReference type="GO" id="GO:0003700">
    <property type="term" value="F:DNA-binding transcription factor activity"/>
    <property type="evidence" value="ECO:0007669"/>
    <property type="project" value="InterPro"/>
</dbReference>
<evidence type="ECO:0000313" key="6">
    <source>
        <dbReference type="Proteomes" id="UP000285780"/>
    </source>
</evidence>
<keyword evidence="1" id="KW-0805">Transcription regulation</keyword>
<dbReference type="SMART" id="SM00342">
    <property type="entry name" value="HTH_ARAC"/>
    <property type="match status" value="1"/>
</dbReference>